<dbReference type="EMBL" id="GGFJ01013564">
    <property type="protein sequence ID" value="MBW62705.1"/>
    <property type="molecule type" value="Transcribed_RNA"/>
</dbReference>
<proteinExistence type="predicted"/>
<protein>
    <submittedName>
        <fullName evidence="2">Putative secreted protein</fullName>
    </submittedName>
</protein>
<evidence type="ECO:0000313" key="2">
    <source>
        <dbReference type="EMBL" id="MBW62705.1"/>
    </source>
</evidence>
<name>A0A2M4CBV2_9DIPT</name>
<organism evidence="2">
    <name type="scientific">Anopheles marajoara</name>
    <dbReference type="NCBI Taxonomy" id="58244"/>
    <lineage>
        <taxon>Eukaryota</taxon>
        <taxon>Metazoa</taxon>
        <taxon>Ecdysozoa</taxon>
        <taxon>Arthropoda</taxon>
        <taxon>Hexapoda</taxon>
        <taxon>Insecta</taxon>
        <taxon>Pterygota</taxon>
        <taxon>Neoptera</taxon>
        <taxon>Endopterygota</taxon>
        <taxon>Diptera</taxon>
        <taxon>Nematocera</taxon>
        <taxon>Culicoidea</taxon>
        <taxon>Culicidae</taxon>
        <taxon>Anophelinae</taxon>
        <taxon>Anopheles</taxon>
    </lineage>
</organism>
<accession>A0A2M4CBV2</accession>
<dbReference type="AlphaFoldDB" id="A0A2M4CBV2"/>
<evidence type="ECO:0000256" key="1">
    <source>
        <dbReference type="SAM" id="SignalP"/>
    </source>
</evidence>
<keyword evidence="1" id="KW-0732">Signal</keyword>
<sequence length="80" mass="9129">MIAPNPHVLLCVCVLDWTVVRSMVGEQTRARDTQSQKHDLRPVESIGIRREDDLRDELRACFCPPSDRTCYANKTPFALS</sequence>
<feature type="signal peptide" evidence="1">
    <location>
        <begin position="1"/>
        <end position="22"/>
    </location>
</feature>
<feature type="chain" id="PRO_5015005667" evidence="1">
    <location>
        <begin position="23"/>
        <end position="80"/>
    </location>
</feature>
<reference evidence="2" key="1">
    <citation type="submission" date="2018-01" db="EMBL/GenBank/DDBJ databases">
        <title>An insight into the sialome of Amazonian anophelines.</title>
        <authorList>
            <person name="Ribeiro J.M."/>
            <person name="Scarpassa V."/>
            <person name="Calvo E."/>
        </authorList>
    </citation>
    <scope>NUCLEOTIDE SEQUENCE</scope>
    <source>
        <tissue evidence="2">Salivary glands</tissue>
    </source>
</reference>